<protein>
    <submittedName>
        <fullName evidence="1">Uncharacterized protein</fullName>
    </submittedName>
</protein>
<dbReference type="AlphaFoldDB" id="A0A1X1YYN6"/>
<dbReference type="EMBL" id="LQPH01000164">
    <property type="protein sequence ID" value="ORW16081.1"/>
    <property type="molecule type" value="Genomic_DNA"/>
</dbReference>
<dbReference type="Proteomes" id="UP000193781">
    <property type="component" value="Unassembled WGS sequence"/>
</dbReference>
<gene>
    <name evidence="1" type="ORF">AWC17_15170</name>
</gene>
<evidence type="ECO:0000313" key="1">
    <source>
        <dbReference type="EMBL" id="ORW16081.1"/>
    </source>
</evidence>
<proteinExistence type="predicted"/>
<name>A0A1X1YYN6_9MYCO</name>
<organism evidence="1 2">
    <name type="scientific">Mycobacterium nebraskense</name>
    <dbReference type="NCBI Taxonomy" id="244292"/>
    <lineage>
        <taxon>Bacteria</taxon>
        <taxon>Bacillati</taxon>
        <taxon>Actinomycetota</taxon>
        <taxon>Actinomycetes</taxon>
        <taxon>Mycobacteriales</taxon>
        <taxon>Mycobacteriaceae</taxon>
        <taxon>Mycobacterium</taxon>
    </lineage>
</organism>
<sequence length="223" mass="24878">MRDCLADVLAEARRGELSADWREERLSAALAAVKQHQASLPPEPVDPYRPVYDPDDPLAALKELDRGPVGLDSRVKSYFTLLDVVMTWPAAVWEPGVVGSARAALDAWYLAALGCVAEACSEIPEVPDGDDERSVRTRLGIGTAWVKRRAECQRDADLLTESYEAGLASLGASDGGWVERSRRRVALWPDAIGFSRHEHWWLLEDPLYQVSRQWLPAYWTAHV</sequence>
<accession>A0A1X1YYN6</accession>
<evidence type="ECO:0000313" key="2">
    <source>
        <dbReference type="Proteomes" id="UP000193781"/>
    </source>
</evidence>
<comment type="caution">
    <text evidence="1">The sequence shown here is derived from an EMBL/GenBank/DDBJ whole genome shotgun (WGS) entry which is preliminary data.</text>
</comment>
<keyword evidence="2" id="KW-1185">Reference proteome</keyword>
<reference evidence="1 2" key="1">
    <citation type="submission" date="2016-01" db="EMBL/GenBank/DDBJ databases">
        <title>The new phylogeny of the genus Mycobacterium.</title>
        <authorList>
            <person name="Tarcisio F."/>
            <person name="Conor M."/>
            <person name="Antonella G."/>
            <person name="Elisabetta G."/>
            <person name="Giulia F.S."/>
            <person name="Sara T."/>
            <person name="Anna F."/>
            <person name="Clotilde B."/>
            <person name="Roberto B."/>
            <person name="Veronica D.S."/>
            <person name="Fabio R."/>
            <person name="Monica P."/>
            <person name="Olivier J."/>
            <person name="Enrico T."/>
            <person name="Nicola S."/>
        </authorList>
    </citation>
    <scope>NUCLEOTIDE SEQUENCE [LARGE SCALE GENOMIC DNA]</scope>
    <source>
        <strain evidence="1 2">DSM 44803</strain>
    </source>
</reference>